<dbReference type="PANTHER" id="PTHR43298:SF2">
    <property type="entry name" value="FMN_FAD EXPORTER YEEO-RELATED"/>
    <property type="match status" value="1"/>
</dbReference>
<feature type="transmembrane region" description="Helical" evidence="10">
    <location>
        <begin position="144"/>
        <end position="165"/>
    </location>
</feature>
<keyword evidence="6 10" id="KW-1133">Transmembrane helix</keyword>
<evidence type="ECO:0000256" key="4">
    <source>
        <dbReference type="ARBA" id="ARBA00022475"/>
    </source>
</evidence>
<dbReference type="PANTHER" id="PTHR43298">
    <property type="entry name" value="MULTIDRUG RESISTANCE PROTEIN NORM-RELATED"/>
    <property type="match status" value="1"/>
</dbReference>
<dbReference type="InterPro" id="IPR002528">
    <property type="entry name" value="MATE_fam"/>
</dbReference>
<name>A0A7C4HC63_STAMA</name>
<dbReference type="GO" id="GO:0015297">
    <property type="term" value="F:antiporter activity"/>
    <property type="evidence" value="ECO:0007669"/>
    <property type="project" value="UniProtKB-KW"/>
</dbReference>
<proteinExistence type="predicted"/>
<evidence type="ECO:0000256" key="5">
    <source>
        <dbReference type="ARBA" id="ARBA00022692"/>
    </source>
</evidence>
<evidence type="ECO:0000256" key="9">
    <source>
        <dbReference type="ARBA" id="ARBA00031636"/>
    </source>
</evidence>
<evidence type="ECO:0000256" key="8">
    <source>
        <dbReference type="ARBA" id="ARBA00023136"/>
    </source>
</evidence>
<reference evidence="11" key="1">
    <citation type="journal article" date="2020" name="mSystems">
        <title>Genome- and Community-Level Interaction Insights into Carbon Utilization and Element Cycling Functions of Hydrothermarchaeota in Hydrothermal Sediment.</title>
        <authorList>
            <person name="Zhou Z."/>
            <person name="Liu Y."/>
            <person name="Xu W."/>
            <person name="Pan J."/>
            <person name="Luo Z.H."/>
            <person name="Li M."/>
        </authorList>
    </citation>
    <scope>NUCLEOTIDE SEQUENCE [LARGE SCALE GENOMIC DNA]</scope>
    <source>
        <strain evidence="11">SpSt-642</strain>
    </source>
</reference>
<feature type="transmembrane region" description="Helical" evidence="10">
    <location>
        <begin position="367"/>
        <end position="388"/>
    </location>
</feature>
<feature type="transmembrane region" description="Helical" evidence="10">
    <location>
        <begin position="64"/>
        <end position="89"/>
    </location>
</feature>
<feature type="transmembrane region" description="Helical" evidence="10">
    <location>
        <begin position="205"/>
        <end position="227"/>
    </location>
</feature>
<feature type="transmembrane region" description="Helical" evidence="10">
    <location>
        <begin position="426"/>
        <end position="447"/>
    </location>
</feature>
<dbReference type="EMBL" id="DTBJ01000040">
    <property type="protein sequence ID" value="HGM58950.1"/>
    <property type="molecule type" value="Genomic_DNA"/>
</dbReference>
<keyword evidence="8 10" id="KW-0472">Membrane</keyword>
<sequence>MSSHYIVLDKYRDEIVSGSVVRVLFKIGLPLMLFNIVMLLYNIADAYWLSRYSQYAVSIPRQSWPVLMLFNAFIMSFSSANMAIISQYIGARMYDRVNSTVSYLFTLNLTYSLLSFTALNLFVYHVFKYIVRTPEEIFFETINYVRVFSIDVLLNSFVFTLSITMQCIGDTRTPARVQIYGAVLNAILDPFLINGFYSIPSLGAIGAALASVISRIVSLIILYVVFIRKYSFIKIKPSLRIDRDWFRLTIRAGLPIYAMQVSNMFAFVINHSIINSLGIVAATAFAVGFLILDIADNVLMGFTQAATVIIGQNLGAGNTGRSREIAVKSSHILFLIISIGSIFVYFFRRNFIEIFVKDSCIVSETDLFVSLSALTLPFFGLFFMGLAVGRGSGYTLIPTLIGITRLWIVRIFFGYYISIVMGMGTYGYWLAITISNLLGGLLAYIWIRYGKWNKPIIKKQ</sequence>
<evidence type="ECO:0000313" key="11">
    <source>
        <dbReference type="EMBL" id="HGM58950.1"/>
    </source>
</evidence>
<dbReference type="GO" id="GO:0042910">
    <property type="term" value="F:xenobiotic transmembrane transporter activity"/>
    <property type="evidence" value="ECO:0007669"/>
    <property type="project" value="InterPro"/>
</dbReference>
<gene>
    <name evidence="11" type="ORF">ENU14_05145</name>
</gene>
<dbReference type="GO" id="GO:0006811">
    <property type="term" value="P:monoatomic ion transport"/>
    <property type="evidence" value="ECO:0007669"/>
    <property type="project" value="UniProtKB-KW"/>
</dbReference>
<dbReference type="GO" id="GO:0005886">
    <property type="term" value="C:plasma membrane"/>
    <property type="evidence" value="ECO:0007669"/>
    <property type="project" value="UniProtKB-SubCell"/>
</dbReference>
<keyword evidence="5 10" id="KW-0812">Transmembrane</keyword>
<organism evidence="11">
    <name type="scientific">Staphylothermus marinus</name>
    <dbReference type="NCBI Taxonomy" id="2280"/>
    <lineage>
        <taxon>Archaea</taxon>
        <taxon>Thermoproteota</taxon>
        <taxon>Thermoprotei</taxon>
        <taxon>Desulfurococcales</taxon>
        <taxon>Desulfurococcaceae</taxon>
        <taxon>Staphylothermus</taxon>
    </lineage>
</organism>
<feature type="transmembrane region" description="Helical" evidence="10">
    <location>
        <begin position="20"/>
        <end position="44"/>
    </location>
</feature>
<evidence type="ECO:0000256" key="3">
    <source>
        <dbReference type="ARBA" id="ARBA00022449"/>
    </source>
</evidence>
<accession>A0A7C4HC63</accession>
<evidence type="ECO:0000256" key="2">
    <source>
        <dbReference type="ARBA" id="ARBA00022448"/>
    </source>
</evidence>
<keyword evidence="3" id="KW-0050">Antiport</keyword>
<keyword evidence="4" id="KW-1003">Cell membrane</keyword>
<feature type="transmembrane region" description="Helical" evidence="10">
    <location>
        <begin position="331"/>
        <end position="347"/>
    </location>
</feature>
<protein>
    <recommendedName>
        <fullName evidence="9">Multidrug-efflux transporter</fullName>
    </recommendedName>
</protein>
<dbReference type="InterPro" id="IPR050222">
    <property type="entry name" value="MATE_MdtK"/>
</dbReference>
<feature type="transmembrane region" description="Helical" evidence="10">
    <location>
        <begin position="101"/>
        <end position="124"/>
    </location>
</feature>
<dbReference type="InterPro" id="IPR048279">
    <property type="entry name" value="MdtK-like"/>
</dbReference>
<feature type="transmembrane region" description="Helical" evidence="10">
    <location>
        <begin position="177"/>
        <end position="199"/>
    </location>
</feature>
<dbReference type="NCBIfam" id="TIGR00797">
    <property type="entry name" value="matE"/>
    <property type="match status" value="1"/>
</dbReference>
<comment type="subcellular location">
    <subcellularLocation>
        <location evidence="1">Cell membrane</location>
        <topology evidence="1">Multi-pass membrane protein</topology>
    </subcellularLocation>
</comment>
<feature type="transmembrane region" description="Helical" evidence="10">
    <location>
        <begin position="400"/>
        <end position="420"/>
    </location>
</feature>
<dbReference type="AlphaFoldDB" id="A0A7C4HC63"/>
<dbReference type="Pfam" id="PF01554">
    <property type="entry name" value="MatE"/>
    <property type="match status" value="2"/>
</dbReference>
<dbReference type="PIRSF" id="PIRSF006603">
    <property type="entry name" value="DinF"/>
    <property type="match status" value="1"/>
</dbReference>
<evidence type="ECO:0000256" key="7">
    <source>
        <dbReference type="ARBA" id="ARBA00023065"/>
    </source>
</evidence>
<comment type="caution">
    <text evidence="11">The sequence shown here is derived from an EMBL/GenBank/DDBJ whole genome shotgun (WGS) entry which is preliminary data.</text>
</comment>
<keyword evidence="2" id="KW-0813">Transport</keyword>
<evidence type="ECO:0000256" key="1">
    <source>
        <dbReference type="ARBA" id="ARBA00004651"/>
    </source>
</evidence>
<keyword evidence="7" id="KW-0406">Ion transport</keyword>
<evidence type="ECO:0000256" key="6">
    <source>
        <dbReference type="ARBA" id="ARBA00022989"/>
    </source>
</evidence>
<feature type="transmembrane region" description="Helical" evidence="10">
    <location>
        <begin position="273"/>
        <end position="292"/>
    </location>
</feature>
<evidence type="ECO:0000256" key="10">
    <source>
        <dbReference type="SAM" id="Phobius"/>
    </source>
</evidence>